<accession>A0A382SSQ9</accession>
<proteinExistence type="inferred from homology"/>
<dbReference type="Gene3D" id="1.10.20.60">
    <property type="entry name" value="Glu-tRNAGln amidotransferase C subunit, N-terminal domain"/>
    <property type="match status" value="1"/>
</dbReference>
<dbReference type="PANTHER" id="PTHR15004:SF0">
    <property type="entry name" value="GLUTAMYL-TRNA(GLN) AMIDOTRANSFERASE SUBUNIT C, MITOCHONDRIAL"/>
    <property type="match status" value="1"/>
</dbReference>
<gene>
    <name evidence="1" type="ORF">METZ01_LOCUS365818</name>
</gene>
<name>A0A382SSQ9_9ZZZZ</name>
<dbReference type="SUPFAM" id="SSF141000">
    <property type="entry name" value="Glu-tRNAGln amidotransferase C subunit"/>
    <property type="match status" value="1"/>
</dbReference>
<dbReference type="HAMAP" id="MF_00122">
    <property type="entry name" value="GatC"/>
    <property type="match status" value="1"/>
</dbReference>
<dbReference type="Pfam" id="PF02686">
    <property type="entry name" value="GatC"/>
    <property type="match status" value="1"/>
</dbReference>
<sequence length="95" mass="10872">MSIDKDTVKHISKLARISINEKKIDNLSKDLSSIMKFIEKLNELNTDKTTPLTSIINASLKSREDEVKDGKIRDQILKNSPEKNEEFFVVPKVVE</sequence>
<dbReference type="InterPro" id="IPR003837">
    <property type="entry name" value="GatC"/>
</dbReference>
<dbReference type="InterPro" id="IPR036113">
    <property type="entry name" value="Asp/Glu-ADT_sf_sub_c"/>
</dbReference>
<organism evidence="1">
    <name type="scientific">marine metagenome</name>
    <dbReference type="NCBI Taxonomy" id="408172"/>
    <lineage>
        <taxon>unclassified sequences</taxon>
        <taxon>metagenomes</taxon>
        <taxon>ecological metagenomes</taxon>
    </lineage>
</organism>
<dbReference type="AlphaFoldDB" id="A0A382SSQ9"/>
<evidence type="ECO:0000313" key="1">
    <source>
        <dbReference type="EMBL" id="SVD12964.1"/>
    </source>
</evidence>
<dbReference type="GO" id="GO:0070681">
    <property type="term" value="P:glutaminyl-tRNAGln biosynthesis via transamidation"/>
    <property type="evidence" value="ECO:0007669"/>
    <property type="project" value="TreeGrafter"/>
</dbReference>
<dbReference type="NCBIfam" id="TIGR00135">
    <property type="entry name" value="gatC"/>
    <property type="match status" value="1"/>
</dbReference>
<dbReference type="PANTHER" id="PTHR15004">
    <property type="entry name" value="GLUTAMYL-TRNA(GLN) AMIDOTRANSFERASE SUBUNIT C, MITOCHONDRIAL"/>
    <property type="match status" value="1"/>
</dbReference>
<reference evidence="1" key="1">
    <citation type="submission" date="2018-05" db="EMBL/GenBank/DDBJ databases">
        <authorList>
            <person name="Lanie J.A."/>
            <person name="Ng W.-L."/>
            <person name="Kazmierczak K.M."/>
            <person name="Andrzejewski T.M."/>
            <person name="Davidsen T.M."/>
            <person name="Wayne K.J."/>
            <person name="Tettelin H."/>
            <person name="Glass J.I."/>
            <person name="Rusch D."/>
            <person name="Podicherti R."/>
            <person name="Tsui H.-C.T."/>
            <person name="Winkler M.E."/>
        </authorList>
    </citation>
    <scope>NUCLEOTIDE SEQUENCE</scope>
</reference>
<dbReference type="EMBL" id="UINC01131329">
    <property type="protein sequence ID" value="SVD12964.1"/>
    <property type="molecule type" value="Genomic_DNA"/>
</dbReference>
<protein>
    <submittedName>
        <fullName evidence="1">Uncharacterized protein</fullName>
    </submittedName>
</protein>
<dbReference type="GO" id="GO:0006450">
    <property type="term" value="P:regulation of translational fidelity"/>
    <property type="evidence" value="ECO:0007669"/>
    <property type="project" value="InterPro"/>
</dbReference>